<proteinExistence type="predicted"/>
<dbReference type="SUPFAM" id="SSF55797">
    <property type="entry name" value="PR-1-like"/>
    <property type="match status" value="1"/>
</dbReference>
<dbReference type="OrthoDB" id="5852827at2759"/>
<name>A0A3P7JJR4_STRVU</name>
<dbReference type="InterPro" id="IPR035940">
    <property type="entry name" value="CAP_sf"/>
</dbReference>
<dbReference type="AlphaFoldDB" id="A0A3P7JJR4"/>
<reference evidence="1 2" key="1">
    <citation type="submission" date="2018-11" db="EMBL/GenBank/DDBJ databases">
        <authorList>
            <consortium name="Pathogen Informatics"/>
        </authorList>
    </citation>
    <scope>NUCLEOTIDE SEQUENCE [LARGE SCALE GENOMIC DNA]</scope>
</reference>
<accession>A0A3P7JJR4</accession>
<dbReference type="Proteomes" id="UP000270094">
    <property type="component" value="Unassembled WGS sequence"/>
</dbReference>
<dbReference type="Gene3D" id="3.40.33.10">
    <property type="entry name" value="CAP"/>
    <property type="match status" value="1"/>
</dbReference>
<sequence length="66" mass="7491">MLNAINAIRSKIAKGTGENYRGFLPQGSNIYKLEYDCDMEKELKTEVDKLTGTITLDKKYAQNFAK</sequence>
<evidence type="ECO:0000313" key="2">
    <source>
        <dbReference type="Proteomes" id="UP000270094"/>
    </source>
</evidence>
<keyword evidence="2" id="KW-1185">Reference proteome</keyword>
<dbReference type="EMBL" id="UYYB01107115">
    <property type="protein sequence ID" value="VDM80019.1"/>
    <property type="molecule type" value="Genomic_DNA"/>
</dbReference>
<gene>
    <name evidence="1" type="ORF">SVUK_LOCUS15017</name>
</gene>
<protein>
    <submittedName>
        <fullName evidence="1">Uncharacterized protein</fullName>
    </submittedName>
</protein>
<evidence type="ECO:0000313" key="1">
    <source>
        <dbReference type="EMBL" id="VDM80019.1"/>
    </source>
</evidence>
<organism evidence="1 2">
    <name type="scientific">Strongylus vulgaris</name>
    <name type="common">Blood worm</name>
    <dbReference type="NCBI Taxonomy" id="40348"/>
    <lineage>
        <taxon>Eukaryota</taxon>
        <taxon>Metazoa</taxon>
        <taxon>Ecdysozoa</taxon>
        <taxon>Nematoda</taxon>
        <taxon>Chromadorea</taxon>
        <taxon>Rhabditida</taxon>
        <taxon>Rhabditina</taxon>
        <taxon>Rhabditomorpha</taxon>
        <taxon>Strongyloidea</taxon>
        <taxon>Strongylidae</taxon>
        <taxon>Strongylus</taxon>
    </lineage>
</organism>